<protein>
    <recommendedName>
        <fullName evidence="5">3-ketoacyl-[acyl-carrier-protein] reductase beta subunit</fullName>
    </recommendedName>
    <alternativeName>
        <fullName evidence="4">Quinone reductase CBR4</fullName>
    </alternativeName>
</protein>
<evidence type="ECO:0000313" key="8">
    <source>
        <dbReference type="Proteomes" id="UP001174909"/>
    </source>
</evidence>
<organism evidence="7 8">
    <name type="scientific">Geodia barretti</name>
    <name type="common">Barrett's horny sponge</name>
    <dbReference type="NCBI Taxonomy" id="519541"/>
    <lineage>
        <taxon>Eukaryota</taxon>
        <taxon>Metazoa</taxon>
        <taxon>Porifera</taxon>
        <taxon>Demospongiae</taxon>
        <taxon>Heteroscleromorpha</taxon>
        <taxon>Tetractinellida</taxon>
        <taxon>Astrophorina</taxon>
        <taxon>Geodiidae</taxon>
        <taxon>Geodia</taxon>
    </lineage>
</organism>
<dbReference type="PRINTS" id="PR00080">
    <property type="entry name" value="SDRFAMILY"/>
</dbReference>
<dbReference type="SUPFAM" id="SSF51735">
    <property type="entry name" value="NAD(P)-binding Rossmann-fold domains"/>
    <property type="match status" value="1"/>
</dbReference>
<dbReference type="PROSITE" id="PS00061">
    <property type="entry name" value="ADH_SHORT"/>
    <property type="match status" value="1"/>
</dbReference>
<dbReference type="GO" id="GO:0016616">
    <property type="term" value="F:oxidoreductase activity, acting on the CH-OH group of donors, NAD or NADP as acceptor"/>
    <property type="evidence" value="ECO:0007669"/>
    <property type="project" value="TreeGrafter"/>
</dbReference>
<evidence type="ECO:0000313" key="7">
    <source>
        <dbReference type="EMBL" id="CAI8039552.1"/>
    </source>
</evidence>
<dbReference type="PRINTS" id="PR00081">
    <property type="entry name" value="GDHRDH"/>
</dbReference>
<evidence type="ECO:0000256" key="3">
    <source>
        <dbReference type="ARBA" id="ARBA00023002"/>
    </source>
</evidence>
<keyword evidence="8" id="KW-1185">Reference proteome</keyword>
<comment type="similarity">
    <text evidence="2">Belongs to the short-chain dehydrogenases/reductases (SDR) family.</text>
</comment>
<dbReference type="CDD" id="cd05233">
    <property type="entry name" value="SDR_c"/>
    <property type="match status" value="1"/>
</dbReference>
<dbReference type="InterPro" id="IPR036291">
    <property type="entry name" value="NAD(P)-bd_dom_sf"/>
</dbReference>
<dbReference type="Proteomes" id="UP001174909">
    <property type="component" value="Unassembled WGS sequence"/>
</dbReference>
<keyword evidence="3" id="KW-0560">Oxidoreductase</keyword>
<dbReference type="Gene3D" id="3.40.50.720">
    <property type="entry name" value="NAD(P)-binding Rossmann-like Domain"/>
    <property type="match status" value="1"/>
</dbReference>
<dbReference type="Pfam" id="PF00106">
    <property type="entry name" value="adh_short"/>
    <property type="match status" value="1"/>
</dbReference>
<gene>
    <name evidence="7" type="ORF">GBAR_LOCUS22010</name>
</gene>
<dbReference type="PANTHER" id="PTHR42760:SF133">
    <property type="entry name" value="3-OXOACYL-[ACYL-CARRIER-PROTEIN] REDUCTASE"/>
    <property type="match status" value="1"/>
</dbReference>
<dbReference type="AlphaFoldDB" id="A0AA35X6I1"/>
<name>A0AA35X6I1_GEOBA</name>
<feature type="region of interest" description="Disordered" evidence="6">
    <location>
        <begin position="148"/>
        <end position="168"/>
    </location>
</feature>
<evidence type="ECO:0000256" key="2">
    <source>
        <dbReference type="ARBA" id="ARBA00006484"/>
    </source>
</evidence>
<dbReference type="PANTHER" id="PTHR42760">
    <property type="entry name" value="SHORT-CHAIN DEHYDROGENASES/REDUCTASES FAMILY MEMBER"/>
    <property type="match status" value="1"/>
</dbReference>
<dbReference type="InterPro" id="IPR002347">
    <property type="entry name" value="SDR_fam"/>
</dbReference>
<evidence type="ECO:0000256" key="4">
    <source>
        <dbReference type="ARBA" id="ARBA00041580"/>
    </source>
</evidence>
<comment type="caution">
    <text evidence="7">The sequence shown here is derived from an EMBL/GenBank/DDBJ whole genome shotgun (WGS) entry which is preliminary data.</text>
</comment>
<proteinExistence type="inferred from homology"/>
<accession>A0AA35X6I1</accession>
<evidence type="ECO:0000256" key="1">
    <source>
        <dbReference type="ARBA" id="ARBA00005194"/>
    </source>
</evidence>
<reference evidence="7" key="1">
    <citation type="submission" date="2023-03" db="EMBL/GenBank/DDBJ databases">
        <authorList>
            <person name="Steffen K."/>
            <person name="Cardenas P."/>
        </authorList>
    </citation>
    <scope>NUCLEOTIDE SEQUENCE</scope>
</reference>
<feature type="compositionally biased region" description="Polar residues" evidence="6">
    <location>
        <begin position="152"/>
        <end position="168"/>
    </location>
</feature>
<dbReference type="InterPro" id="IPR020904">
    <property type="entry name" value="Sc_DH/Rdtase_CS"/>
</dbReference>
<comment type="pathway">
    <text evidence="1">Lipid metabolism; fatty acid biosynthesis.</text>
</comment>
<dbReference type="EMBL" id="CASHTH010003049">
    <property type="protein sequence ID" value="CAI8039552.1"/>
    <property type="molecule type" value="Genomic_DNA"/>
</dbReference>
<evidence type="ECO:0000256" key="6">
    <source>
        <dbReference type="SAM" id="MobiDB-lite"/>
    </source>
</evidence>
<sequence>MDPQRADTTVSDIREQSGKAIAISCDVSDRSLVEAATARTLDEYGQIDILINNAVSPYLTGSLEELDDVDWDRNFNVKLKGSFYCLRAVVPHMKERHYGKVVSMASIVGRRGSAEPKSAAYSASKAGTIGLTANMARELGPLQYQRQHHCSGQHQHSTLTGSTRRLTI</sequence>
<evidence type="ECO:0000256" key="5">
    <source>
        <dbReference type="ARBA" id="ARBA00041707"/>
    </source>
</evidence>